<dbReference type="Pfam" id="PF02518">
    <property type="entry name" value="HATPase_c"/>
    <property type="match status" value="1"/>
</dbReference>
<comment type="subcellular location">
    <subcellularLocation>
        <location evidence="2">Cell inner membrane</location>
        <topology evidence="2">Multi-pass membrane protein</topology>
    </subcellularLocation>
</comment>
<dbReference type="InterPro" id="IPR003660">
    <property type="entry name" value="HAMP_dom"/>
</dbReference>
<dbReference type="InterPro" id="IPR000014">
    <property type="entry name" value="PAS"/>
</dbReference>
<evidence type="ECO:0000256" key="4">
    <source>
        <dbReference type="ARBA" id="ARBA00022475"/>
    </source>
</evidence>
<keyword evidence="19" id="KW-1185">Reference proteome</keyword>
<keyword evidence="9" id="KW-0418">Kinase</keyword>
<evidence type="ECO:0000256" key="2">
    <source>
        <dbReference type="ARBA" id="ARBA00004429"/>
    </source>
</evidence>
<dbReference type="RefSeq" id="WP_135209249.1">
    <property type="nucleotide sequence ID" value="NZ_SPVF01000259.1"/>
</dbReference>
<dbReference type="OrthoDB" id="9814866at2"/>
<dbReference type="Gene3D" id="6.10.340.10">
    <property type="match status" value="1"/>
</dbReference>
<evidence type="ECO:0000256" key="13">
    <source>
        <dbReference type="ARBA" id="ARBA00023136"/>
    </source>
</evidence>
<dbReference type="PROSITE" id="PS50885">
    <property type="entry name" value="HAMP"/>
    <property type="match status" value="1"/>
</dbReference>
<evidence type="ECO:0000259" key="15">
    <source>
        <dbReference type="PROSITE" id="PS50109"/>
    </source>
</evidence>
<dbReference type="CDD" id="cd00082">
    <property type="entry name" value="HisKA"/>
    <property type="match status" value="1"/>
</dbReference>
<dbReference type="InterPro" id="IPR036097">
    <property type="entry name" value="HisK_dim/P_sf"/>
</dbReference>
<dbReference type="SMART" id="SM00091">
    <property type="entry name" value="PAS"/>
    <property type="match status" value="1"/>
</dbReference>
<accession>A0A4Y9RT92</accession>
<dbReference type="SMART" id="SM00387">
    <property type="entry name" value="HATPase_c"/>
    <property type="match status" value="1"/>
</dbReference>
<evidence type="ECO:0000256" key="6">
    <source>
        <dbReference type="ARBA" id="ARBA00022679"/>
    </source>
</evidence>
<dbReference type="Gene3D" id="3.30.565.10">
    <property type="entry name" value="Histidine kinase-like ATPase, C-terminal domain"/>
    <property type="match status" value="1"/>
</dbReference>
<dbReference type="PROSITE" id="PS50109">
    <property type="entry name" value="HIS_KIN"/>
    <property type="match status" value="1"/>
</dbReference>
<keyword evidence="12" id="KW-0902">Two-component regulatory system</keyword>
<dbReference type="Proteomes" id="UP000298438">
    <property type="component" value="Unassembled WGS sequence"/>
</dbReference>
<feature type="transmembrane region" description="Helical" evidence="14">
    <location>
        <begin position="295"/>
        <end position="314"/>
    </location>
</feature>
<dbReference type="InterPro" id="IPR033479">
    <property type="entry name" value="dCache_1"/>
</dbReference>
<dbReference type="InterPro" id="IPR013767">
    <property type="entry name" value="PAS_fold"/>
</dbReference>
<dbReference type="PROSITE" id="PS50112">
    <property type="entry name" value="PAS"/>
    <property type="match status" value="1"/>
</dbReference>
<dbReference type="SMART" id="SM00388">
    <property type="entry name" value="HisKA"/>
    <property type="match status" value="1"/>
</dbReference>
<evidence type="ECO:0000256" key="8">
    <source>
        <dbReference type="ARBA" id="ARBA00022741"/>
    </source>
</evidence>
<evidence type="ECO:0000256" key="12">
    <source>
        <dbReference type="ARBA" id="ARBA00023012"/>
    </source>
</evidence>
<dbReference type="GO" id="GO:0000155">
    <property type="term" value="F:phosphorelay sensor kinase activity"/>
    <property type="evidence" value="ECO:0007669"/>
    <property type="project" value="InterPro"/>
</dbReference>
<feature type="domain" description="PAS" evidence="16">
    <location>
        <begin position="398"/>
        <end position="452"/>
    </location>
</feature>
<evidence type="ECO:0000259" key="17">
    <source>
        <dbReference type="PROSITE" id="PS50885"/>
    </source>
</evidence>
<keyword evidence="10" id="KW-0067">ATP-binding</keyword>
<evidence type="ECO:0000256" key="11">
    <source>
        <dbReference type="ARBA" id="ARBA00022989"/>
    </source>
</evidence>
<dbReference type="GO" id="GO:0007234">
    <property type="term" value="P:osmosensory signaling via phosphorelay pathway"/>
    <property type="evidence" value="ECO:0007669"/>
    <property type="project" value="TreeGrafter"/>
</dbReference>
<dbReference type="EMBL" id="SPVF01000259">
    <property type="protein sequence ID" value="TFW11501.1"/>
    <property type="molecule type" value="Genomic_DNA"/>
</dbReference>
<evidence type="ECO:0000256" key="5">
    <source>
        <dbReference type="ARBA" id="ARBA00022553"/>
    </source>
</evidence>
<dbReference type="SMART" id="SM00304">
    <property type="entry name" value="HAMP"/>
    <property type="match status" value="1"/>
</dbReference>
<dbReference type="SUPFAM" id="SSF47384">
    <property type="entry name" value="Homodimeric domain of signal transducing histidine kinase"/>
    <property type="match status" value="1"/>
</dbReference>
<dbReference type="InterPro" id="IPR036890">
    <property type="entry name" value="HATPase_C_sf"/>
</dbReference>
<dbReference type="GO" id="GO:0000156">
    <property type="term" value="F:phosphorelay response regulator activity"/>
    <property type="evidence" value="ECO:0007669"/>
    <property type="project" value="TreeGrafter"/>
</dbReference>
<dbReference type="CDD" id="cd00130">
    <property type="entry name" value="PAS"/>
    <property type="match status" value="1"/>
</dbReference>
<keyword evidence="6" id="KW-0808">Transferase</keyword>
<evidence type="ECO:0000256" key="10">
    <source>
        <dbReference type="ARBA" id="ARBA00022840"/>
    </source>
</evidence>
<dbReference type="SUPFAM" id="SSF55785">
    <property type="entry name" value="PYP-like sensor domain (PAS domain)"/>
    <property type="match status" value="1"/>
</dbReference>
<dbReference type="Pfam" id="PF02743">
    <property type="entry name" value="dCache_1"/>
    <property type="match status" value="1"/>
</dbReference>
<dbReference type="InterPro" id="IPR005467">
    <property type="entry name" value="His_kinase_dom"/>
</dbReference>
<evidence type="ECO:0000313" key="18">
    <source>
        <dbReference type="EMBL" id="TFW11501.1"/>
    </source>
</evidence>
<keyword evidence="7 14" id="KW-0812">Transmembrane</keyword>
<evidence type="ECO:0000256" key="1">
    <source>
        <dbReference type="ARBA" id="ARBA00000085"/>
    </source>
</evidence>
<dbReference type="InterPro" id="IPR050351">
    <property type="entry name" value="BphY/WalK/GraS-like"/>
</dbReference>
<keyword evidence="11 14" id="KW-1133">Transmembrane helix</keyword>
<feature type="transmembrane region" description="Helical" evidence="14">
    <location>
        <begin position="12"/>
        <end position="39"/>
    </location>
</feature>
<evidence type="ECO:0000256" key="14">
    <source>
        <dbReference type="SAM" id="Phobius"/>
    </source>
</evidence>
<dbReference type="GO" id="GO:0005886">
    <property type="term" value="C:plasma membrane"/>
    <property type="evidence" value="ECO:0007669"/>
    <property type="project" value="UniProtKB-SubCell"/>
</dbReference>
<proteinExistence type="predicted"/>
<dbReference type="NCBIfam" id="TIGR00229">
    <property type="entry name" value="sensory_box"/>
    <property type="match status" value="1"/>
</dbReference>
<keyword evidence="5" id="KW-0597">Phosphoprotein</keyword>
<evidence type="ECO:0000313" key="19">
    <source>
        <dbReference type="Proteomes" id="UP000298438"/>
    </source>
</evidence>
<protein>
    <recommendedName>
        <fullName evidence="3">histidine kinase</fullName>
        <ecNumber evidence="3">2.7.13.3</ecNumber>
    </recommendedName>
</protein>
<feature type="domain" description="Histidine kinase" evidence="15">
    <location>
        <begin position="527"/>
        <end position="744"/>
    </location>
</feature>
<dbReference type="GO" id="GO:0005524">
    <property type="term" value="F:ATP binding"/>
    <property type="evidence" value="ECO:0007669"/>
    <property type="project" value="UniProtKB-KW"/>
</dbReference>
<dbReference type="InterPro" id="IPR035965">
    <property type="entry name" value="PAS-like_dom_sf"/>
</dbReference>
<comment type="caution">
    <text evidence="18">The sequence shown here is derived from an EMBL/GenBank/DDBJ whole genome shotgun (WGS) entry which is preliminary data.</text>
</comment>
<dbReference type="FunFam" id="1.10.287.130:FF:000001">
    <property type="entry name" value="Two-component sensor histidine kinase"/>
    <property type="match status" value="1"/>
</dbReference>
<keyword evidence="4" id="KW-1003">Cell membrane</keyword>
<evidence type="ECO:0000256" key="7">
    <source>
        <dbReference type="ARBA" id="ARBA00022692"/>
    </source>
</evidence>
<dbReference type="AlphaFoldDB" id="A0A4Y9RT92"/>
<dbReference type="FunFam" id="3.30.565.10:FF:000006">
    <property type="entry name" value="Sensor histidine kinase WalK"/>
    <property type="match status" value="1"/>
</dbReference>
<keyword evidence="8" id="KW-0547">Nucleotide-binding</keyword>
<keyword evidence="13 14" id="KW-0472">Membrane</keyword>
<dbReference type="InterPro" id="IPR003594">
    <property type="entry name" value="HATPase_dom"/>
</dbReference>
<evidence type="ECO:0000259" key="16">
    <source>
        <dbReference type="PROSITE" id="PS50112"/>
    </source>
</evidence>
<evidence type="ECO:0000256" key="3">
    <source>
        <dbReference type="ARBA" id="ARBA00012438"/>
    </source>
</evidence>
<dbReference type="GO" id="GO:0030295">
    <property type="term" value="F:protein kinase activator activity"/>
    <property type="evidence" value="ECO:0007669"/>
    <property type="project" value="TreeGrafter"/>
</dbReference>
<evidence type="ECO:0000256" key="9">
    <source>
        <dbReference type="ARBA" id="ARBA00022777"/>
    </source>
</evidence>
<dbReference type="Pfam" id="PF00512">
    <property type="entry name" value="HisKA"/>
    <property type="match status" value="1"/>
</dbReference>
<comment type="catalytic activity">
    <reaction evidence="1">
        <text>ATP + protein L-histidine = ADP + protein N-phospho-L-histidine.</text>
        <dbReference type="EC" id="2.7.13.3"/>
    </reaction>
</comment>
<feature type="domain" description="HAMP" evidence="17">
    <location>
        <begin position="315"/>
        <end position="368"/>
    </location>
</feature>
<gene>
    <name evidence="18" type="ORF">E4L96_21400</name>
</gene>
<dbReference type="Gene3D" id="3.30.450.20">
    <property type="entry name" value="PAS domain"/>
    <property type="match status" value="2"/>
</dbReference>
<dbReference type="Pfam" id="PF00672">
    <property type="entry name" value="HAMP"/>
    <property type="match status" value="1"/>
</dbReference>
<dbReference type="PANTHER" id="PTHR42878:SF7">
    <property type="entry name" value="SENSOR HISTIDINE KINASE GLRK"/>
    <property type="match status" value="1"/>
</dbReference>
<sequence length="744" mass="81662">MQALHFTADRRLGTYVALGFALLSALLTLILVEVIGAAASDQMRSQIGDQLEDLALQTADKLDRGMFERYREVRLMAARTDVTGADVSPAARRRALEMLQETYPYYAWIGLASRDGKVLSATKGMLEGVDVSQRPWFGNAHRGTYLGDVHEAKLLAKLLPNTSGEPIRFVDIAFPTPEESVLGVHLSWTWARDVERSVFRSADGRAIDAIIATRDGTVLLGPPALRDQRLDQQSLVAARTRSGSLTETWSDGRTYLVGFARSRGYESYPGLGWTVLVRQDVDTAFAPVTRIQRHVFWSGMLIAAGFSLFGLFAARRITRPIEDLANAAQRMQAGEDVPLPALNGGYREVTTLGASLQALLDDLHSRRNALAELNATLEERVRTRTQELDAALGEVRANEARIQTIIETAQDAYMATGLDGCVLEWNAAAERMFGWKRDEVIGKPLAPFIVPERFRARFDESLVELRGASVQAARVERVVMNREGEEYPVEATVSVVQSGGRTFFSAFVHDIRERKKVERMKNEFISTVSHELRTPLTSIRASLSLLASGMAGELPPDTKRLIEISNGSCERLVRLVNDVLDIEKIESGGVQLAISEQPLAPALQHALDALTGYAGQYQVALQLECPADLSARFDRDALQQVVTNLVSNAVKFSPSGGTVEVSAARVSGYTRIAVRDHGGGIPASFRDRVFQKFAQADGSDSRKRGGTGLGLAICRSLVELHGGRIRFETETGQGTTFYVELPEV</sequence>
<dbReference type="CDD" id="cd18774">
    <property type="entry name" value="PDC2_HK_sensor"/>
    <property type="match status" value="1"/>
</dbReference>
<dbReference type="InterPro" id="IPR004358">
    <property type="entry name" value="Sig_transdc_His_kin-like_C"/>
</dbReference>
<dbReference type="SUPFAM" id="SSF55874">
    <property type="entry name" value="ATPase domain of HSP90 chaperone/DNA topoisomerase II/histidine kinase"/>
    <property type="match status" value="1"/>
</dbReference>
<name>A0A4Y9RT92_9BURK</name>
<organism evidence="18 19">
    <name type="scientific">Zemynaea arenosa</name>
    <dbReference type="NCBI Taxonomy" id="2561931"/>
    <lineage>
        <taxon>Bacteria</taxon>
        <taxon>Pseudomonadati</taxon>
        <taxon>Pseudomonadota</taxon>
        <taxon>Betaproteobacteria</taxon>
        <taxon>Burkholderiales</taxon>
        <taxon>Oxalobacteraceae</taxon>
        <taxon>Telluria group</taxon>
        <taxon>Zemynaea</taxon>
    </lineage>
</organism>
<dbReference type="PANTHER" id="PTHR42878">
    <property type="entry name" value="TWO-COMPONENT HISTIDINE KINASE"/>
    <property type="match status" value="1"/>
</dbReference>
<dbReference type="EC" id="2.7.13.3" evidence="3"/>
<reference evidence="18 19" key="1">
    <citation type="submission" date="2019-03" db="EMBL/GenBank/DDBJ databases">
        <title>Draft Genome Sequence of Massilia arenosa sp. nov., a Novel Massilia Species Isolated from a Sandy-loam Maize Soil.</title>
        <authorList>
            <person name="Raths R."/>
            <person name="Peta V."/>
            <person name="Bucking H."/>
        </authorList>
    </citation>
    <scope>NUCLEOTIDE SEQUENCE [LARGE SCALE GENOMIC DNA]</scope>
    <source>
        <strain evidence="18 19">MC02</strain>
    </source>
</reference>
<dbReference type="InterPro" id="IPR003661">
    <property type="entry name" value="HisK_dim/P_dom"/>
</dbReference>
<dbReference type="Gene3D" id="1.10.287.130">
    <property type="match status" value="1"/>
</dbReference>
<dbReference type="PRINTS" id="PR00344">
    <property type="entry name" value="BCTRLSENSOR"/>
</dbReference>
<dbReference type="GO" id="GO:0006355">
    <property type="term" value="P:regulation of DNA-templated transcription"/>
    <property type="evidence" value="ECO:0007669"/>
    <property type="project" value="InterPro"/>
</dbReference>
<dbReference type="CDD" id="cd16922">
    <property type="entry name" value="HATPase_EvgS-ArcB-TorS-like"/>
    <property type="match status" value="1"/>
</dbReference>
<dbReference type="Pfam" id="PF00989">
    <property type="entry name" value="PAS"/>
    <property type="match status" value="1"/>
</dbReference>